<dbReference type="InterPro" id="IPR002087">
    <property type="entry name" value="Anti_prolifrtn"/>
</dbReference>
<comment type="similarity">
    <text evidence="1">Belongs to the BTG family.</text>
</comment>
<proteinExistence type="inferred from homology"/>
<feature type="domain" description="Anti-proliferative protein" evidence="2">
    <location>
        <begin position="1"/>
        <end position="109"/>
    </location>
</feature>
<dbReference type="GO" id="GO:0005737">
    <property type="term" value="C:cytoplasm"/>
    <property type="evidence" value="ECO:0007669"/>
    <property type="project" value="TreeGrafter"/>
</dbReference>
<organism evidence="3 4">
    <name type="scientific">Clytia hemisphaerica</name>
    <dbReference type="NCBI Taxonomy" id="252671"/>
    <lineage>
        <taxon>Eukaryota</taxon>
        <taxon>Metazoa</taxon>
        <taxon>Cnidaria</taxon>
        <taxon>Hydrozoa</taxon>
        <taxon>Hydroidolina</taxon>
        <taxon>Leptothecata</taxon>
        <taxon>Obeliida</taxon>
        <taxon>Clytiidae</taxon>
        <taxon>Clytia</taxon>
    </lineage>
</organism>
<dbReference type="PANTHER" id="PTHR22978:SF22">
    <property type="entry name" value="BTG FAMILY PROTEIN"/>
    <property type="match status" value="1"/>
</dbReference>
<dbReference type="Proteomes" id="UP000594262">
    <property type="component" value="Unplaced"/>
</dbReference>
<evidence type="ECO:0000313" key="3">
    <source>
        <dbReference type="EnsemblMetazoa" id="CLYHEMP012744.2"/>
    </source>
</evidence>
<dbReference type="SMART" id="SM00099">
    <property type="entry name" value="btg1"/>
    <property type="match status" value="1"/>
</dbReference>
<reference evidence="3" key="1">
    <citation type="submission" date="2021-01" db="UniProtKB">
        <authorList>
            <consortium name="EnsemblMetazoa"/>
        </authorList>
    </citation>
    <scope>IDENTIFICATION</scope>
</reference>
<evidence type="ECO:0000256" key="1">
    <source>
        <dbReference type="ARBA" id="ARBA00007989"/>
    </source>
</evidence>
<dbReference type="Gene3D" id="3.90.640.90">
    <property type="entry name" value="Anti-proliferative protein, N-terminal domain"/>
    <property type="match status" value="1"/>
</dbReference>
<evidence type="ECO:0000259" key="2">
    <source>
        <dbReference type="SMART" id="SM00099"/>
    </source>
</evidence>
<dbReference type="Pfam" id="PF07742">
    <property type="entry name" value="BTG"/>
    <property type="match status" value="1"/>
</dbReference>
<dbReference type="PRINTS" id="PR00310">
    <property type="entry name" value="ANTIPRLFBTG1"/>
</dbReference>
<dbReference type="EnsemblMetazoa" id="CLYHEMT012744.1">
    <property type="protein sequence ID" value="CLYHEMP012744.1"/>
    <property type="gene ID" value="CLYHEMG012744"/>
</dbReference>
<dbReference type="AlphaFoldDB" id="A0A7M5WT43"/>
<evidence type="ECO:0000313" key="4">
    <source>
        <dbReference type="Proteomes" id="UP000594262"/>
    </source>
</evidence>
<keyword evidence="4" id="KW-1185">Reference proteome</keyword>
<protein>
    <recommendedName>
        <fullName evidence="2">Anti-proliferative protein domain-containing protein</fullName>
    </recommendedName>
</protein>
<dbReference type="OrthoDB" id="19928at2759"/>
<dbReference type="InterPro" id="IPR033332">
    <property type="entry name" value="BTG"/>
</dbReference>
<dbReference type="InterPro" id="IPR036054">
    <property type="entry name" value="BTG-like_sf"/>
</dbReference>
<name>A0A7M5WT43_9CNID</name>
<accession>A0A7M5WT43</accession>
<dbReference type="EnsemblMetazoa" id="CLYHEMT012744.2">
    <property type="protein sequence ID" value="CLYHEMP012744.2"/>
    <property type="gene ID" value="CLYHEMG012744"/>
</dbReference>
<dbReference type="SUPFAM" id="SSF160696">
    <property type="entry name" value="BTG domain-like"/>
    <property type="match status" value="1"/>
</dbReference>
<dbReference type="PANTHER" id="PTHR22978">
    <property type="entry name" value="B-CELL TRANSLOCATION GENE"/>
    <property type="match status" value="1"/>
</dbReference>
<dbReference type="GO" id="GO:0005634">
    <property type="term" value="C:nucleus"/>
    <property type="evidence" value="ECO:0007669"/>
    <property type="project" value="TreeGrafter"/>
</dbReference>
<sequence length="151" mass="17271">MLKEVQSGVQFVTDFLSRNDIIPQPKIDQFSTILEKLLFNKYNNHWFPKKPLQGSGFRCIRITQTIMDPEIEKAARLSGVSAFDLTNTLPKEFTMWIDPEDVSYRIGEDGSICTLESDLKVQSSPSLIRRCQTEVNKKDLIDPPAFQQCLS</sequence>